<dbReference type="Pfam" id="PF00378">
    <property type="entry name" value="ECH_1"/>
    <property type="match status" value="1"/>
</dbReference>
<dbReference type="PROSITE" id="PS00166">
    <property type="entry name" value="ENOYL_COA_HYDRATASE"/>
    <property type="match status" value="1"/>
</dbReference>
<comment type="similarity">
    <text evidence="1 2">Belongs to the enoyl-CoA hydratase/isomerase family.</text>
</comment>
<proteinExistence type="inferred from homology"/>
<gene>
    <name evidence="4" type="ORF">GCM10009810_11310</name>
</gene>
<dbReference type="InterPro" id="IPR029045">
    <property type="entry name" value="ClpP/crotonase-like_dom_sf"/>
</dbReference>
<keyword evidence="5" id="KW-1185">Reference proteome</keyword>
<evidence type="ECO:0000313" key="5">
    <source>
        <dbReference type="Proteomes" id="UP001501475"/>
    </source>
</evidence>
<dbReference type="PANTHER" id="PTHR43149:SF1">
    <property type="entry name" value="DELTA(3,5)-DELTA(2,4)-DIENOYL-COA ISOMERASE, MITOCHONDRIAL"/>
    <property type="match status" value="1"/>
</dbReference>
<dbReference type="InterPro" id="IPR001753">
    <property type="entry name" value="Enoyl-CoA_hydra/iso"/>
</dbReference>
<organism evidence="4 5">
    <name type="scientific">Nostocoides vanveenii</name>
    <dbReference type="NCBI Taxonomy" id="330835"/>
    <lineage>
        <taxon>Bacteria</taxon>
        <taxon>Bacillati</taxon>
        <taxon>Actinomycetota</taxon>
        <taxon>Actinomycetes</taxon>
        <taxon>Micrococcales</taxon>
        <taxon>Intrasporangiaceae</taxon>
        <taxon>Nostocoides</taxon>
    </lineage>
</organism>
<feature type="region of interest" description="Disordered" evidence="3">
    <location>
        <begin position="1"/>
        <end position="27"/>
    </location>
</feature>
<evidence type="ECO:0000313" key="4">
    <source>
        <dbReference type="EMBL" id="GAA1753064.1"/>
    </source>
</evidence>
<reference evidence="5" key="1">
    <citation type="journal article" date="2019" name="Int. J. Syst. Evol. Microbiol.">
        <title>The Global Catalogue of Microorganisms (GCM) 10K type strain sequencing project: providing services to taxonomists for standard genome sequencing and annotation.</title>
        <authorList>
            <consortium name="The Broad Institute Genomics Platform"/>
            <consortium name="The Broad Institute Genome Sequencing Center for Infectious Disease"/>
            <person name="Wu L."/>
            <person name="Ma J."/>
        </authorList>
    </citation>
    <scope>NUCLEOTIDE SEQUENCE [LARGE SCALE GENOMIC DNA]</scope>
    <source>
        <strain evidence="5">JCM 15591</strain>
    </source>
</reference>
<dbReference type="SUPFAM" id="SSF52096">
    <property type="entry name" value="ClpP/crotonase"/>
    <property type="match status" value="1"/>
</dbReference>
<accession>A0ABP4WEG0</accession>
<dbReference type="NCBIfam" id="NF005699">
    <property type="entry name" value="PRK07509.1"/>
    <property type="match status" value="1"/>
</dbReference>
<dbReference type="InterPro" id="IPR045002">
    <property type="entry name" value="Ech1-like"/>
</dbReference>
<dbReference type="Proteomes" id="UP001501475">
    <property type="component" value="Unassembled WGS sequence"/>
</dbReference>
<name>A0ABP4WEG0_9MICO</name>
<feature type="compositionally biased region" description="Low complexity" evidence="3">
    <location>
        <begin position="13"/>
        <end position="27"/>
    </location>
</feature>
<evidence type="ECO:0000256" key="3">
    <source>
        <dbReference type="SAM" id="MobiDB-lite"/>
    </source>
</evidence>
<dbReference type="CDD" id="cd06558">
    <property type="entry name" value="crotonase-like"/>
    <property type="match status" value="1"/>
</dbReference>
<dbReference type="Gene3D" id="3.90.226.10">
    <property type="entry name" value="2-enoyl-CoA Hydratase, Chain A, domain 1"/>
    <property type="match status" value="1"/>
</dbReference>
<protein>
    <submittedName>
        <fullName evidence="4">Crotonase/enoyl-CoA hydratase family protein</fullName>
    </submittedName>
</protein>
<feature type="compositionally biased region" description="Polar residues" evidence="3">
    <location>
        <begin position="1"/>
        <end position="12"/>
    </location>
</feature>
<comment type="caution">
    <text evidence="4">The sequence shown here is derived from an EMBL/GenBank/DDBJ whole genome shotgun (WGS) entry which is preliminary data.</text>
</comment>
<evidence type="ECO:0000256" key="1">
    <source>
        <dbReference type="ARBA" id="ARBA00005254"/>
    </source>
</evidence>
<sequence length="292" mass="31168">MPGVSAETSSVETGPTPTAPATPGGAPGAPVLTCEIADRVAYVRLNRPDKRNALSTELLHELQHTAHRLAKDRTLRAVVLAGTGKAFCAGIDLSVLADAKGSFVKGFLPRPWRGTNLFQEACWAWRRIPVPVIAVVHGTCFGAGIQLALAADFRFTTPDAQWSVMESKWGLVPDMSGVHALSQLIPIDIAKRLSMTGEIISGERAAQLGLATAVASDPHTAAGELLDAILVRSPDSVAASKRIFDDTWHAGARRTFARERAEQARLLFARNTAIARKVATGAAKPDYAPRPR</sequence>
<dbReference type="InterPro" id="IPR018376">
    <property type="entry name" value="Enoyl-CoA_hyd/isom_CS"/>
</dbReference>
<dbReference type="EMBL" id="BAAAPN010000029">
    <property type="protein sequence ID" value="GAA1753064.1"/>
    <property type="molecule type" value="Genomic_DNA"/>
</dbReference>
<dbReference type="PANTHER" id="PTHR43149">
    <property type="entry name" value="ENOYL-COA HYDRATASE"/>
    <property type="match status" value="1"/>
</dbReference>
<evidence type="ECO:0000256" key="2">
    <source>
        <dbReference type="RuleBase" id="RU003707"/>
    </source>
</evidence>